<accession>A0A521BCV7</accession>
<sequence length="206" mass="22432">MKKIFPGLALIAGTFVFAQNTSTDATPPSTTSSKIKFGLKAGLNVSNLSNMDMKSKAGFYGGVFMNVPVAKNFSVQPEVLYSNVGAKQKGDGNAKLEVEYISIPVMFQYKVLPNLYVEAGPQFSFLMDARLKDNVGSLHLKDATRGFDFGIGLGAGYDITKNIGVNIRYTAGFSDIVNKSHRYLYGYDRTGSVKNGVFQVGVNYKF</sequence>
<name>A0A521BCV7_9FLAO</name>
<dbReference type="InterPro" id="IPR011250">
    <property type="entry name" value="OMP/PagP_B-barrel"/>
</dbReference>
<dbReference type="InterPro" id="IPR025665">
    <property type="entry name" value="Beta-barrel_OMP_2"/>
</dbReference>
<dbReference type="Gene3D" id="2.40.160.20">
    <property type="match status" value="1"/>
</dbReference>
<reference evidence="3 4" key="1">
    <citation type="submission" date="2017-05" db="EMBL/GenBank/DDBJ databases">
        <authorList>
            <person name="Varghese N."/>
            <person name="Submissions S."/>
        </authorList>
    </citation>
    <scope>NUCLEOTIDE SEQUENCE [LARGE SCALE GENOMIC DNA]</scope>
    <source>
        <strain evidence="3 4">DSM 29371</strain>
    </source>
</reference>
<feature type="signal peptide" evidence="1">
    <location>
        <begin position="1"/>
        <end position="18"/>
    </location>
</feature>
<dbReference type="Proteomes" id="UP000316916">
    <property type="component" value="Unassembled WGS sequence"/>
</dbReference>
<dbReference type="SUPFAM" id="SSF56925">
    <property type="entry name" value="OMPA-like"/>
    <property type="match status" value="1"/>
</dbReference>
<evidence type="ECO:0000259" key="2">
    <source>
        <dbReference type="Pfam" id="PF13568"/>
    </source>
</evidence>
<organism evidence="3 4">
    <name type="scientific">Chryseobacterium rhizoplanae</name>
    <dbReference type="NCBI Taxonomy" id="1609531"/>
    <lineage>
        <taxon>Bacteria</taxon>
        <taxon>Pseudomonadati</taxon>
        <taxon>Bacteroidota</taxon>
        <taxon>Flavobacteriia</taxon>
        <taxon>Flavobacteriales</taxon>
        <taxon>Weeksellaceae</taxon>
        <taxon>Chryseobacterium group</taxon>
        <taxon>Chryseobacterium</taxon>
    </lineage>
</organism>
<evidence type="ECO:0000313" key="3">
    <source>
        <dbReference type="EMBL" id="SMO44935.1"/>
    </source>
</evidence>
<protein>
    <submittedName>
        <fullName evidence="3">Outer membrane insertion C-terminal signal</fullName>
    </submittedName>
</protein>
<dbReference type="Pfam" id="PF13568">
    <property type="entry name" value="OMP_b-brl_2"/>
    <property type="match status" value="1"/>
</dbReference>
<feature type="chain" id="PRO_5022048868" evidence="1">
    <location>
        <begin position="19"/>
        <end position="206"/>
    </location>
</feature>
<dbReference type="AlphaFoldDB" id="A0A521BCV7"/>
<evidence type="ECO:0000256" key="1">
    <source>
        <dbReference type="SAM" id="SignalP"/>
    </source>
</evidence>
<dbReference type="RefSeq" id="WP_142716884.1">
    <property type="nucleotide sequence ID" value="NZ_FXTC01000001.1"/>
</dbReference>
<keyword evidence="1" id="KW-0732">Signal</keyword>
<gene>
    <name evidence="3" type="ORF">SAMN06265171_101913</name>
</gene>
<proteinExistence type="predicted"/>
<keyword evidence="4" id="KW-1185">Reference proteome</keyword>
<feature type="domain" description="Outer membrane protein beta-barrel" evidence="2">
    <location>
        <begin position="17"/>
        <end position="177"/>
    </location>
</feature>
<evidence type="ECO:0000313" key="4">
    <source>
        <dbReference type="Proteomes" id="UP000316916"/>
    </source>
</evidence>
<dbReference type="EMBL" id="FXTC01000001">
    <property type="protein sequence ID" value="SMO44935.1"/>
    <property type="molecule type" value="Genomic_DNA"/>
</dbReference>